<name>A0A119CYD1_THIDE</name>
<evidence type="ECO:0000313" key="1">
    <source>
        <dbReference type="EMBL" id="KVW99543.1"/>
    </source>
</evidence>
<gene>
    <name evidence="1" type="ORF">ABW22_01000</name>
</gene>
<dbReference type="InterPro" id="IPR010035">
    <property type="entry name" value="Thi_S"/>
</dbReference>
<comment type="caution">
    <text evidence="1">The sequence shown here is derived from an EMBL/GenBank/DDBJ whole genome shotgun (WGS) entry which is preliminary data.</text>
</comment>
<dbReference type="InterPro" id="IPR012675">
    <property type="entry name" value="Beta-grasp_dom_sf"/>
</dbReference>
<dbReference type="AlphaFoldDB" id="A0A119CYD1"/>
<dbReference type="STRING" id="1123392.GCA_000376425_00080"/>
<sequence length="67" mass="7036">MIELVINGEARSFPAPLTLAQLIELQDLAGKRIAIEKNGEIVPRSQHATTSLASGDRLEIVVAVGGG</sequence>
<dbReference type="InterPro" id="IPR016155">
    <property type="entry name" value="Mopterin_synth/thiamin_S_b"/>
</dbReference>
<dbReference type="Gene3D" id="3.10.20.30">
    <property type="match status" value="1"/>
</dbReference>
<dbReference type="CDD" id="cd00565">
    <property type="entry name" value="Ubl_ThiS"/>
    <property type="match status" value="1"/>
</dbReference>
<dbReference type="PATRIC" id="fig|36861.3.peg.1926"/>
<protein>
    <submittedName>
        <fullName evidence="1">Thiamine biosynthesis protein ThiS</fullName>
    </submittedName>
</protein>
<dbReference type="EMBL" id="LDUG01000003">
    <property type="protein sequence ID" value="KVW99543.1"/>
    <property type="molecule type" value="Genomic_DNA"/>
</dbReference>
<dbReference type="InterPro" id="IPR003749">
    <property type="entry name" value="ThiS/MoaD-like"/>
</dbReference>
<dbReference type="Pfam" id="PF02597">
    <property type="entry name" value="ThiS"/>
    <property type="match status" value="1"/>
</dbReference>
<organism evidence="1 2">
    <name type="scientific">Thiobacillus denitrificans</name>
    <dbReference type="NCBI Taxonomy" id="36861"/>
    <lineage>
        <taxon>Bacteria</taxon>
        <taxon>Pseudomonadati</taxon>
        <taxon>Pseudomonadota</taxon>
        <taxon>Betaproteobacteria</taxon>
        <taxon>Nitrosomonadales</taxon>
        <taxon>Thiobacillaceae</taxon>
        <taxon>Thiobacillus</taxon>
    </lineage>
</organism>
<dbReference type="PANTHER" id="PTHR34472">
    <property type="entry name" value="SULFUR CARRIER PROTEIN THIS"/>
    <property type="match status" value="1"/>
</dbReference>
<dbReference type="RefSeq" id="WP_059751059.1">
    <property type="nucleotide sequence ID" value="NZ_LDUG01000003.1"/>
</dbReference>
<evidence type="ECO:0000313" key="2">
    <source>
        <dbReference type="Proteomes" id="UP000064243"/>
    </source>
</evidence>
<dbReference type="Proteomes" id="UP000064243">
    <property type="component" value="Unassembled WGS sequence"/>
</dbReference>
<dbReference type="PANTHER" id="PTHR34472:SF1">
    <property type="entry name" value="SULFUR CARRIER PROTEIN THIS"/>
    <property type="match status" value="1"/>
</dbReference>
<dbReference type="SUPFAM" id="SSF54285">
    <property type="entry name" value="MoaD/ThiS"/>
    <property type="match status" value="1"/>
</dbReference>
<dbReference type="NCBIfam" id="TIGR01683">
    <property type="entry name" value="thiS"/>
    <property type="match status" value="1"/>
</dbReference>
<keyword evidence="2" id="KW-1185">Reference proteome</keyword>
<reference evidence="1 2" key="1">
    <citation type="journal article" date="2015" name="Appl. Environ. Microbiol.">
        <title>Aerobic and Anaerobic Thiosulfate Oxidation by a Cold-Adapted, Subglacial Chemoautotroph.</title>
        <authorList>
            <person name="Harrold Z.R."/>
            <person name="Skidmore M.L."/>
            <person name="Hamilton T.L."/>
            <person name="Desch L."/>
            <person name="Amada K."/>
            <person name="van Gelder W."/>
            <person name="Glover K."/>
            <person name="Roden E.E."/>
            <person name="Boyd E.S."/>
        </authorList>
    </citation>
    <scope>NUCLEOTIDE SEQUENCE [LARGE SCALE GENOMIC DNA]</scope>
    <source>
        <strain evidence="1 2">RG</strain>
    </source>
</reference>
<proteinExistence type="predicted"/>
<accession>A0A119CYD1</accession>
<dbReference type="OrthoDB" id="9800283at2"/>